<dbReference type="FunFam" id="3.40.50.2300:FF:000105">
    <property type="entry name" value="Low molecular weight phosphotyrosine protein"/>
    <property type="match status" value="1"/>
</dbReference>
<dbReference type="WBParaSite" id="ACRNAN_scaffold915.g24172.t1">
    <property type="protein sequence ID" value="ACRNAN_scaffold915.g24172.t1"/>
    <property type="gene ID" value="ACRNAN_scaffold915.g24172"/>
</dbReference>
<dbReference type="AlphaFoldDB" id="A0A914EKQ0"/>
<dbReference type="CDD" id="cd16343">
    <property type="entry name" value="LMWPTP"/>
    <property type="match status" value="1"/>
</dbReference>
<evidence type="ECO:0000256" key="7">
    <source>
        <dbReference type="RuleBase" id="RU368115"/>
    </source>
</evidence>
<dbReference type="InterPro" id="IPR017867">
    <property type="entry name" value="Tyr_phospatase_low_mol_wt"/>
</dbReference>
<keyword evidence="4 7" id="KW-0378">Hydrolase</keyword>
<feature type="domain" description="Phosphotyrosine protein phosphatase I" evidence="8">
    <location>
        <begin position="4"/>
        <end position="155"/>
    </location>
</feature>
<accession>A0A914EKQ0</accession>
<comment type="catalytic activity">
    <reaction evidence="7">
        <text>O-phospho-L-tyrosyl-[protein] + H2O = L-tyrosyl-[protein] + phosphate</text>
        <dbReference type="Rhea" id="RHEA:10684"/>
        <dbReference type="Rhea" id="RHEA-COMP:10136"/>
        <dbReference type="Rhea" id="RHEA-COMP:20101"/>
        <dbReference type="ChEBI" id="CHEBI:15377"/>
        <dbReference type="ChEBI" id="CHEBI:43474"/>
        <dbReference type="ChEBI" id="CHEBI:46858"/>
        <dbReference type="ChEBI" id="CHEBI:61978"/>
        <dbReference type="EC" id="3.1.3.48"/>
    </reaction>
</comment>
<dbReference type="PANTHER" id="PTHR11717:SF7">
    <property type="entry name" value="LOW MOLECULAR WEIGHT PHOSPHOTYROSINE PROTEIN PHOSPHATASE"/>
    <property type="match status" value="1"/>
</dbReference>
<dbReference type="InterPro" id="IPR023485">
    <property type="entry name" value="Ptyr_pPase"/>
</dbReference>
<dbReference type="InterPro" id="IPR050438">
    <property type="entry name" value="LMW_PTPase"/>
</dbReference>
<dbReference type="PRINTS" id="PR00719">
    <property type="entry name" value="LMWPTPASE"/>
</dbReference>
<reference evidence="10" key="1">
    <citation type="submission" date="2022-11" db="UniProtKB">
        <authorList>
            <consortium name="WormBaseParasite"/>
        </authorList>
    </citation>
    <scope>IDENTIFICATION</scope>
</reference>
<comment type="similarity">
    <text evidence="2 7">Belongs to the low molecular weight phosphotyrosine protein phosphatase family.</text>
</comment>
<evidence type="ECO:0000256" key="1">
    <source>
        <dbReference type="ARBA" id="ARBA00004496"/>
    </source>
</evidence>
<evidence type="ECO:0000256" key="5">
    <source>
        <dbReference type="ARBA" id="ARBA00022912"/>
    </source>
</evidence>
<dbReference type="PRINTS" id="PR00720">
    <property type="entry name" value="MAMMALPTPASE"/>
</dbReference>
<comment type="function">
    <text evidence="7">Acts on tyrosine phosphorylated proteins, low-MW aryl phosphates and natural and synthetic acyl phosphates.</text>
</comment>
<comment type="subcellular location">
    <subcellularLocation>
        <location evidence="1 7">Cytoplasm</location>
    </subcellularLocation>
</comment>
<comment type="catalytic activity">
    <reaction evidence="7">
        <text>a phosphate monoester + H2O = an alcohol + phosphate</text>
        <dbReference type="Rhea" id="RHEA:15017"/>
        <dbReference type="ChEBI" id="CHEBI:15377"/>
        <dbReference type="ChEBI" id="CHEBI:30879"/>
        <dbReference type="ChEBI" id="CHEBI:43474"/>
        <dbReference type="ChEBI" id="CHEBI:67140"/>
        <dbReference type="EC" id="3.1.3.2"/>
    </reaction>
</comment>
<evidence type="ECO:0000259" key="8">
    <source>
        <dbReference type="SMART" id="SM00226"/>
    </source>
</evidence>
<organism evidence="9 10">
    <name type="scientific">Acrobeloides nanus</name>
    <dbReference type="NCBI Taxonomy" id="290746"/>
    <lineage>
        <taxon>Eukaryota</taxon>
        <taxon>Metazoa</taxon>
        <taxon>Ecdysozoa</taxon>
        <taxon>Nematoda</taxon>
        <taxon>Chromadorea</taxon>
        <taxon>Rhabditida</taxon>
        <taxon>Tylenchina</taxon>
        <taxon>Cephalobomorpha</taxon>
        <taxon>Cephaloboidea</taxon>
        <taxon>Cephalobidae</taxon>
        <taxon>Acrobeloides</taxon>
    </lineage>
</organism>
<dbReference type="GO" id="GO:0005737">
    <property type="term" value="C:cytoplasm"/>
    <property type="evidence" value="ECO:0007669"/>
    <property type="project" value="UniProtKB-SubCell"/>
</dbReference>
<evidence type="ECO:0000256" key="6">
    <source>
        <dbReference type="PIRSR" id="PIRSR617867-1"/>
    </source>
</evidence>
<evidence type="ECO:0000256" key="3">
    <source>
        <dbReference type="ARBA" id="ARBA00022490"/>
    </source>
</evidence>
<name>A0A914EKQ0_9BILA</name>
<dbReference type="GO" id="GO:0003993">
    <property type="term" value="F:acid phosphatase activity"/>
    <property type="evidence" value="ECO:0007669"/>
    <property type="project" value="UniProtKB-UniRule"/>
</dbReference>
<protein>
    <recommendedName>
        <fullName evidence="7">Low molecular weight phosphotyrosine protein phosphatase</fullName>
        <shortName evidence="7">LMW-PTP</shortName>
        <shortName evidence="7">LMW-PTPase</shortName>
        <ecNumber evidence="7">3.1.3.2</ecNumber>
        <ecNumber evidence="7">3.1.3.48</ecNumber>
    </recommendedName>
    <alternativeName>
        <fullName evidence="7">Low molecular weight cytosolic acid phosphatase</fullName>
    </alternativeName>
</protein>
<evidence type="ECO:0000256" key="4">
    <source>
        <dbReference type="ARBA" id="ARBA00022801"/>
    </source>
</evidence>
<dbReference type="Proteomes" id="UP000887540">
    <property type="component" value="Unplaced"/>
</dbReference>
<dbReference type="InterPro" id="IPR036196">
    <property type="entry name" value="Ptyr_pPase_sf"/>
</dbReference>
<evidence type="ECO:0000256" key="2">
    <source>
        <dbReference type="ARBA" id="ARBA00011063"/>
    </source>
</evidence>
<dbReference type="SUPFAM" id="SSF52788">
    <property type="entry name" value="Phosphotyrosine protein phosphatases I"/>
    <property type="match status" value="1"/>
</dbReference>
<dbReference type="InterPro" id="IPR002115">
    <property type="entry name" value="Tyr_Pase_low_mol_wt_mml"/>
</dbReference>
<dbReference type="Pfam" id="PF01451">
    <property type="entry name" value="LMWPc"/>
    <property type="match status" value="1"/>
</dbReference>
<dbReference type="GO" id="GO:0004726">
    <property type="term" value="F:non-membrane spanning protein tyrosine phosphatase activity"/>
    <property type="evidence" value="ECO:0007669"/>
    <property type="project" value="InterPro"/>
</dbReference>
<sequence>MSKKSVLFICLGNICRSPIAEAVFIDLLKQRGLTDQWIVDSAATAGYHVGKGPDKRAMATLNNHGNNNYVHRVRQITDEDFSKFDYIFGMDDMNISDLNRVARQAKGSKKAKIELLGKYDPEGLIEIPDPYYDGTAMFEQVYQQCLRSCTGFLDSSSN</sequence>
<dbReference type="PANTHER" id="PTHR11717">
    <property type="entry name" value="LOW MOLECULAR WEIGHT PROTEIN TYROSINE PHOSPHATASE"/>
    <property type="match status" value="1"/>
</dbReference>
<feature type="active site" description="Proton donor" evidence="6">
    <location>
        <position position="129"/>
    </location>
</feature>
<keyword evidence="9" id="KW-1185">Reference proteome</keyword>
<keyword evidence="3 7" id="KW-0963">Cytoplasm</keyword>
<evidence type="ECO:0000313" key="9">
    <source>
        <dbReference type="Proteomes" id="UP000887540"/>
    </source>
</evidence>
<keyword evidence="5 7" id="KW-0904">Protein phosphatase</keyword>
<dbReference type="Gene3D" id="3.40.50.2300">
    <property type="match status" value="1"/>
</dbReference>
<feature type="active site" description="Nucleophile" evidence="6">
    <location>
        <position position="10"/>
    </location>
</feature>
<dbReference type="EC" id="3.1.3.48" evidence="7"/>
<dbReference type="SMART" id="SM00226">
    <property type="entry name" value="LMWPc"/>
    <property type="match status" value="1"/>
</dbReference>
<evidence type="ECO:0000313" key="10">
    <source>
        <dbReference type="WBParaSite" id="ACRNAN_scaffold915.g24172.t1"/>
    </source>
</evidence>
<proteinExistence type="inferred from homology"/>
<dbReference type="EC" id="3.1.3.2" evidence="7"/>
<feature type="active site" evidence="6">
    <location>
        <position position="16"/>
    </location>
</feature>